<evidence type="ECO:0000313" key="7">
    <source>
        <dbReference type="Proteomes" id="UP000620366"/>
    </source>
</evidence>
<dbReference type="Gene3D" id="2.30.40.10">
    <property type="entry name" value="Urease, subunit C, domain 1"/>
    <property type="match status" value="1"/>
</dbReference>
<organism evidence="6 7">
    <name type="scientific">Feifania hominis</name>
    <dbReference type="NCBI Taxonomy" id="2763660"/>
    <lineage>
        <taxon>Bacteria</taxon>
        <taxon>Bacillati</taxon>
        <taxon>Bacillota</taxon>
        <taxon>Clostridia</taxon>
        <taxon>Eubacteriales</taxon>
        <taxon>Feifaniaceae</taxon>
        <taxon>Feifania</taxon>
    </lineage>
</organism>
<reference evidence="6" key="1">
    <citation type="submission" date="2020-08" db="EMBL/GenBank/DDBJ databases">
        <title>Genome public.</title>
        <authorList>
            <person name="Liu C."/>
            <person name="Sun Q."/>
        </authorList>
    </citation>
    <scope>NUCLEOTIDE SEQUENCE</scope>
    <source>
        <strain evidence="6">BX7</strain>
    </source>
</reference>
<feature type="domain" description="Amidohydrolase 3" evidence="4">
    <location>
        <begin position="49"/>
        <end position="520"/>
    </location>
</feature>
<evidence type="ECO:0000259" key="4">
    <source>
        <dbReference type="Pfam" id="PF07969"/>
    </source>
</evidence>
<dbReference type="Pfam" id="PF22039">
    <property type="entry name" value="HUTI_composite_bact"/>
    <property type="match status" value="1"/>
</dbReference>
<dbReference type="InterPro" id="IPR011059">
    <property type="entry name" value="Metal-dep_hydrolase_composite"/>
</dbReference>
<dbReference type="GO" id="GO:0016810">
    <property type="term" value="F:hydrolase activity, acting on carbon-nitrogen (but not peptide) bonds"/>
    <property type="evidence" value="ECO:0007669"/>
    <property type="project" value="InterPro"/>
</dbReference>
<dbReference type="InterPro" id="IPR032466">
    <property type="entry name" value="Metal_Hydrolase"/>
</dbReference>
<dbReference type="RefSeq" id="WP_249300362.1">
    <property type="nucleotide sequence ID" value="NZ_JACRSP010000003.1"/>
</dbReference>
<dbReference type="CDD" id="cd01300">
    <property type="entry name" value="YtcJ_like"/>
    <property type="match status" value="1"/>
</dbReference>
<dbReference type="PANTHER" id="PTHR22642:SF2">
    <property type="entry name" value="PROTEIN LONG AFTER FAR-RED 3"/>
    <property type="match status" value="1"/>
</dbReference>
<dbReference type="Proteomes" id="UP000620366">
    <property type="component" value="Unassembled WGS sequence"/>
</dbReference>
<dbReference type="Gene3D" id="3.10.310.70">
    <property type="match status" value="1"/>
</dbReference>
<dbReference type="SUPFAM" id="SSF51556">
    <property type="entry name" value="Metallo-dependent hydrolases"/>
    <property type="match status" value="1"/>
</dbReference>
<keyword evidence="2" id="KW-0378">Hydrolase</keyword>
<dbReference type="InterPro" id="IPR013108">
    <property type="entry name" value="Amidohydro_3"/>
</dbReference>
<dbReference type="EMBL" id="JACRSP010000003">
    <property type="protein sequence ID" value="MBC8536518.1"/>
    <property type="molecule type" value="Genomic_DNA"/>
</dbReference>
<sequence length="523" mass="57031">MKTIYFGGDIVTMERGPAPEAMVVEDGLIAALGGREELMRRHPDAVRRDLDGCTLLPAFLDSHSHITAFSTTLGLCQLDGVKSFDEMVSRLRAFAETLPAGQWIVGFGYDHNTLAEGRHPDRAVLDRVADGRPVMVSHMSGHMGVLSTAALAEAHITAASPDPAGGRIGRGPDGEPDGYLEEAAFTGVGAAMPAPTMDQLVAQLERAQQIYLSHGVTTAQEGLMKPDQWAILSAAASSGRLRIDTVCYPDMLHHRDLMDRSKMHYENHLRIGGYKILLDGSPQGRTAWMSEPYEGDDKDYRGYPIHEDDAVEGFFETAYAEGVQLLVHCNGDAAADQMLAASERARAKLPSAPAIRPVMIHAQLVRRDQLARMARDGVIASFFVAHVNEWGEVHRRNFGRIRAAHISPAASALREGVTFTFHQDTPVLPPDMLHTVWCAVNRVTKTGDVLGPQECISPLEALKAVTINAAYQYFEENEKGSLRAGKRADLVILSANPLTVAPDDIRSIEVLETIKDGETLFAK</sequence>
<dbReference type="AlphaFoldDB" id="A0A926DEA1"/>
<keyword evidence="3" id="KW-0862">Zinc</keyword>
<comment type="caution">
    <text evidence="6">The sequence shown here is derived from an EMBL/GenBank/DDBJ whole genome shotgun (WGS) entry which is preliminary data.</text>
</comment>
<dbReference type="PANTHER" id="PTHR22642">
    <property type="entry name" value="IMIDAZOLONEPROPIONASE"/>
    <property type="match status" value="1"/>
</dbReference>
<dbReference type="InterPro" id="IPR054418">
    <property type="entry name" value="MQNX/HUTI_composite_N"/>
</dbReference>
<keyword evidence="7" id="KW-1185">Reference proteome</keyword>
<keyword evidence="1" id="KW-0479">Metal-binding</keyword>
<gene>
    <name evidence="6" type="ORF">H8695_07460</name>
</gene>
<dbReference type="Pfam" id="PF07969">
    <property type="entry name" value="Amidohydro_3"/>
    <property type="match status" value="1"/>
</dbReference>
<feature type="domain" description="Aminodeoxyfutalosine deaminase/Imidazolonepropionase-like composite" evidence="5">
    <location>
        <begin position="21"/>
        <end position="45"/>
    </location>
</feature>
<dbReference type="SUPFAM" id="SSF51338">
    <property type="entry name" value="Composite domain of metallo-dependent hydrolases"/>
    <property type="match status" value="1"/>
</dbReference>
<accession>A0A926DEA1</accession>
<protein>
    <submittedName>
        <fullName evidence="6">Amidohydrolase</fullName>
    </submittedName>
</protein>
<name>A0A926DEA1_9FIRM</name>
<dbReference type="Gene3D" id="3.20.20.140">
    <property type="entry name" value="Metal-dependent hydrolases"/>
    <property type="match status" value="1"/>
</dbReference>
<evidence type="ECO:0000256" key="1">
    <source>
        <dbReference type="ARBA" id="ARBA00022723"/>
    </source>
</evidence>
<evidence type="ECO:0000313" key="6">
    <source>
        <dbReference type="EMBL" id="MBC8536518.1"/>
    </source>
</evidence>
<dbReference type="InterPro" id="IPR033932">
    <property type="entry name" value="YtcJ-like"/>
</dbReference>
<dbReference type="GO" id="GO:0046872">
    <property type="term" value="F:metal ion binding"/>
    <property type="evidence" value="ECO:0007669"/>
    <property type="project" value="UniProtKB-KW"/>
</dbReference>
<evidence type="ECO:0000256" key="3">
    <source>
        <dbReference type="ARBA" id="ARBA00022833"/>
    </source>
</evidence>
<proteinExistence type="predicted"/>
<evidence type="ECO:0000256" key="2">
    <source>
        <dbReference type="ARBA" id="ARBA00022801"/>
    </source>
</evidence>
<evidence type="ECO:0000259" key="5">
    <source>
        <dbReference type="Pfam" id="PF22039"/>
    </source>
</evidence>